<keyword evidence="3" id="KW-1185">Reference proteome</keyword>
<protein>
    <recommendedName>
        <fullName evidence="1">AB hydrolase-1 domain-containing protein</fullName>
    </recommendedName>
</protein>
<dbReference type="Gene3D" id="3.40.50.1820">
    <property type="entry name" value="alpha/beta hydrolase"/>
    <property type="match status" value="1"/>
</dbReference>
<dbReference type="SUPFAM" id="SSF53474">
    <property type="entry name" value="alpha/beta-Hydrolases"/>
    <property type="match status" value="1"/>
</dbReference>
<feature type="domain" description="AB hydrolase-1" evidence="1">
    <location>
        <begin position="10"/>
        <end position="237"/>
    </location>
</feature>
<dbReference type="InterPro" id="IPR052897">
    <property type="entry name" value="Sec-Metab_Biosynth_Hydrolase"/>
</dbReference>
<dbReference type="Pfam" id="PF12697">
    <property type="entry name" value="Abhydrolase_6"/>
    <property type="match status" value="1"/>
</dbReference>
<accession>A0ABR4ABF7</accession>
<proteinExistence type="predicted"/>
<evidence type="ECO:0000313" key="2">
    <source>
        <dbReference type="EMBL" id="KAL2043212.1"/>
    </source>
</evidence>
<name>A0ABR4ABF7_9LECA</name>
<gene>
    <name evidence="2" type="ORF">N7G274_004272</name>
</gene>
<sequence length="267" mass="29517">MSQSTTRPTVFFVHGAWHKASCWDTTRAELHKLDYPTEAIQLKSSGSAVATHQDDTAIIRGALESLIAKGKHVVLVMHSYGGKAGAVAVSGLESAARDQCREKGGIIHCVFLAGFLIPKGKSLADMFPGRPEYIVLDPEDPKFLVVKNPKKTFFNDISSELSQPWIEELTRQSAHSFASKVDSTAWGDGLVPCTYLLTENDQALPLLQQEQMLWDACKESRMHWTIEKCKSGHSVWLTEVPTVVRLIRQGAGEDVPRGRGVHNCKHI</sequence>
<reference evidence="2 3" key="1">
    <citation type="submission" date="2024-09" db="EMBL/GenBank/DDBJ databases">
        <title>Rethinking Asexuality: The Enigmatic Case of Functional Sexual Genes in Lepraria (Stereocaulaceae).</title>
        <authorList>
            <person name="Doellman M."/>
            <person name="Sun Y."/>
            <person name="Barcenas-Pena A."/>
            <person name="Lumbsch H.T."/>
            <person name="Grewe F."/>
        </authorList>
    </citation>
    <scope>NUCLEOTIDE SEQUENCE [LARGE SCALE GENOMIC DNA]</scope>
    <source>
        <strain evidence="2 3">Mercado 3170</strain>
    </source>
</reference>
<dbReference type="Proteomes" id="UP001590950">
    <property type="component" value="Unassembled WGS sequence"/>
</dbReference>
<evidence type="ECO:0000313" key="3">
    <source>
        <dbReference type="Proteomes" id="UP001590950"/>
    </source>
</evidence>
<dbReference type="InterPro" id="IPR000073">
    <property type="entry name" value="AB_hydrolase_1"/>
</dbReference>
<dbReference type="PANTHER" id="PTHR37017">
    <property type="entry name" value="AB HYDROLASE-1 DOMAIN-CONTAINING PROTEIN-RELATED"/>
    <property type="match status" value="1"/>
</dbReference>
<comment type="caution">
    <text evidence="2">The sequence shown here is derived from an EMBL/GenBank/DDBJ whole genome shotgun (WGS) entry which is preliminary data.</text>
</comment>
<dbReference type="EMBL" id="JBEFKJ010000012">
    <property type="protein sequence ID" value="KAL2043212.1"/>
    <property type="molecule type" value="Genomic_DNA"/>
</dbReference>
<organism evidence="2 3">
    <name type="scientific">Stereocaulon virgatum</name>
    <dbReference type="NCBI Taxonomy" id="373712"/>
    <lineage>
        <taxon>Eukaryota</taxon>
        <taxon>Fungi</taxon>
        <taxon>Dikarya</taxon>
        <taxon>Ascomycota</taxon>
        <taxon>Pezizomycotina</taxon>
        <taxon>Lecanoromycetes</taxon>
        <taxon>OSLEUM clade</taxon>
        <taxon>Lecanoromycetidae</taxon>
        <taxon>Lecanorales</taxon>
        <taxon>Lecanorineae</taxon>
        <taxon>Stereocaulaceae</taxon>
        <taxon>Stereocaulon</taxon>
    </lineage>
</organism>
<dbReference type="InterPro" id="IPR029058">
    <property type="entry name" value="AB_hydrolase_fold"/>
</dbReference>
<evidence type="ECO:0000259" key="1">
    <source>
        <dbReference type="Pfam" id="PF12697"/>
    </source>
</evidence>
<dbReference type="PANTHER" id="PTHR37017:SF11">
    <property type="entry name" value="ESTERASE_LIPASE_THIOESTERASE DOMAIN-CONTAINING PROTEIN"/>
    <property type="match status" value="1"/>
</dbReference>